<comment type="caution">
    <text evidence="2">The sequence shown here is derived from an EMBL/GenBank/DDBJ whole genome shotgun (WGS) entry which is preliminary data.</text>
</comment>
<organism evidence="2 3">
    <name type="scientific">Litorivita pollutaquae</name>
    <dbReference type="NCBI Taxonomy" id="2200892"/>
    <lineage>
        <taxon>Bacteria</taxon>
        <taxon>Pseudomonadati</taxon>
        <taxon>Pseudomonadota</taxon>
        <taxon>Alphaproteobacteria</taxon>
        <taxon>Rhodobacterales</taxon>
        <taxon>Paracoccaceae</taxon>
        <taxon>Litorivita</taxon>
    </lineage>
</organism>
<dbReference type="RefSeq" id="WP_110796396.1">
    <property type="nucleotide sequence ID" value="NZ_KZ826486.1"/>
</dbReference>
<keyword evidence="3" id="KW-1185">Reference proteome</keyword>
<keyword evidence="1" id="KW-0472">Membrane</keyword>
<keyword evidence="1" id="KW-1133">Transmembrane helix</keyword>
<dbReference type="AlphaFoldDB" id="A0A2V4NR77"/>
<name>A0A2V4NR77_9RHOB</name>
<dbReference type="EMBL" id="QFVT01000007">
    <property type="protein sequence ID" value="PYC47206.1"/>
    <property type="molecule type" value="Genomic_DNA"/>
</dbReference>
<gene>
    <name evidence="2" type="ORF">DI396_11670</name>
</gene>
<accession>A0A2V4NR77</accession>
<dbReference type="Proteomes" id="UP000248012">
    <property type="component" value="Unassembled WGS sequence"/>
</dbReference>
<keyword evidence="1" id="KW-0812">Transmembrane</keyword>
<sequence length="73" mass="7930">MGGDSDIKLWLIAGLVGGAVFIAGAAVGSMALAGIGFAVFAVVLMDKWRILWRLLEGQPNRREAEWDDDDIKR</sequence>
<evidence type="ECO:0000256" key="1">
    <source>
        <dbReference type="SAM" id="Phobius"/>
    </source>
</evidence>
<protein>
    <submittedName>
        <fullName evidence="2">Uncharacterized protein</fullName>
    </submittedName>
</protein>
<proteinExistence type="predicted"/>
<evidence type="ECO:0000313" key="3">
    <source>
        <dbReference type="Proteomes" id="UP000248012"/>
    </source>
</evidence>
<feature type="transmembrane region" description="Helical" evidence="1">
    <location>
        <begin position="12"/>
        <end position="45"/>
    </location>
</feature>
<evidence type="ECO:0000313" key="2">
    <source>
        <dbReference type="EMBL" id="PYC47206.1"/>
    </source>
</evidence>
<reference evidence="2 3" key="1">
    <citation type="submission" date="2018-05" db="EMBL/GenBank/DDBJ databases">
        <title>Oceanovita maritima gen. nov., sp. nov., a marine bacterium in the family Rhodobacteraceae isolated from surface seawater of Lundu port Xiamen, China.</title>
        <authorList>
            <person name="Hetharua B.H."/>
            <person name="Min D."/>
            <person name="Liao H."/>
            <person name="Tian Y."/>
        </authorList>
    </citation>
    <scope>NUCLEOTIDE SEQUENCE [LARGE SCALE GENOMIC DNA]</scope>
    <source>
        <strain evidence="2 3">FSX-11</strain>
    </source>
</reference>